<evidence type="ECO:0000313" key="1">
    <source>
        <dbReference type="EMBL" id="GBM14605.1"/>
    </source>
</evidence>
<evidence type="ECO:0000313" key="2">
    <source>
        <dbReference type="EMBL" id="GBM14673.1"/>
    </source>
</evidence>
<proteinExistence type="predicted"/>
<dbReference type="EMBL" id="BGPR01089260">
    <property type="protein sequence ID" value="GBM14605.1"/>
    <property type="molecule type" value="Genomic_DNA"/>
</dbReference>
<keyword evidence="3" id="KW-1185">Reference proteome</keyword>
<comment type="caution">
    <text evidence="2">The sequence shown here is derived from an EMBL/GenBank/DDBJ whole genome shotgun (WGS) entry which is preliminary data.</text>
</comment>
<organism evidence="2 3">
    <name type="scientific">Araneus ventricosus</name>
    <name type="common">Orbweaver spider</name>
    <name type="synonym">Epeira ventricosa</name>
    <dbReference type="NCBI Taxonomy" id="182803"/>
    <lineage>
        <taxon>Eukaryota</taxon>
        <taxon>Metazoa</taxon>
        <taxon>Ecdysozoa</taxon>
        <taxon>Arthropoda</taxon>
        <taxon>Chelicerata</taxon>
        <taxon>Arachnida</taxon>
        <taxon>Araneae</taxon>
        <taxon>Araneomorphae</taxon>
        <taxon>Entelegynae</taxon>
        <taxon>Araneoidea</taxon>
        <taxon>Araneidae</taxon>
        <taxon>Araneus</taxon>
    </lineage>
</organism>
<dbReference type="EMBL" id="BGPR01089276">
    <property type="protein sequence ID" value="GBM14673.1"/>
    <property type="molecule type" value="Genomic_DNA"/>
</dbReference>
<gene>
    <name evidence="2" type="ORF">AVEN_207533_1</name>
    <name evidence="1" type="ORF">AVEN_267187_1</name>
</gene>
<protein>
    <submittedName>
        <fullName evidence="2">Uncharacterized protein</fullName>
    </submittedName>
</protein>
<dbReference type="AlphaFoldDB" id="A0A4Y2DD18"/>
<accession>A0A4Y2DD18</accession>
<name>A0A4Y2DD18_ARAVE</name>
<evidence type="ECO:0000313" key="3">
    <source>
        <dbReference type="Proteomes" id="UP000499080"/>
    </source>
</evidence>
<dbReference type="Proteomes" id="UP000499080">
    <property type="component" value="Unassembled WGS sequence"/>
</dbReference>
<sequence length="108" mass="11864">MKLFGNWRLAGIPSVVASFERVSAISLPFMLMCALTQPSLILAFSRRVICASLVIFLFTLKDLRAWRLDSLSLQMLTSSFAVLAHSMAALRASISAWNTVLAVLSLAF</sequence>
<reference evidence="2 3" key="1">
    <citation type="journal article" date="2019" name="Sci. Rep.">
        <title>Orb-weaving spider Araneus ventricosus genome elucidates the spidroin gene catalogue.</title>
        <authorList>
            <person name="Kono N."/>
            <person name="Nakamura H."/>
            <person name="Ohtoshi R."/>
            <person name="Moran D.A.P."/>
            <person name="Shinohara A."/>
            <person name="Yoshida Y."/>
            <person name="Fujiwara M."/>
            <person name="Mori M."/>
            <person name="Tomita M."/>
            <person name="Arakawa K."/>
        </authorList>
    </citation>
    <scope>NUCLEOTIDE SEQUENCE [LARGE SCALE GENOMIC DNA]</scope>
</reference>